<dbReference type="PRINTS" id="PR00057">
    <property type="entry name" value="NFKBTNSCPFCT"/>
</dbReference>
<dbReference type="SMART" id="SM00429">
    <property type="entry name" value="IPT"/>
    <property type="match status" value="1"/>
</dbReference>
<dbReference type="InterPro" id="IPR037059">
    <property type="entry name" value="RHD_DNA_bind_dom_sf"/>
</dbReference>
<dbReference type="InterPro" id="IPR013783">
    <property type="entry name" value="Ig-like_fold"/>
</dbReference>
<dbReference type="GO" id="GO:0007249">
    <property type="term" value="P:canonical NF-kappaB signal transduction"/>
    <property type="evidence" value="ECO:0007669"/>
    <property type="project" value="UniProtKB-ARBA"/>
</dbReference>
<dbReference type="Pfam" id="PF16179">
    <property type="entry name" value="RHD_dimer"/>
    <property type="match status" value="1"/>
</dbReference>
<evidence type="ECO:0000313" key="3">
    <source>
        <dbReference type="EMBL" id="KDR23857.1"/>
    </source>
</evidence>
<dbReference type="GO" id="GO:0002225">
    <property type="term" value="P:positive regulation of antimicrobial peptide production"/>
    <property type="evidence" value="ECO:0007669"/>
    <property type="project" value="UniProtKB-ARBA"/>
</dbReference>
<feature type="compositionally biased region" description="Polar residues" evidence="1">
    <location>
        <begin position="611"/>
        <end position="626"/>
    </location>
</feature>
<dbReference type="AlphaFoldDB" id="A0A067RJ62"/>
<dbReference type="GO" id="GO:0008063">
    <property type="term" value="P:Toll signaling pathway"/>
    <property type="evidence" value="ECO:0007669"/>
    <property type="project" value="UniProtKB-ARBA"/>
</dbReference>
<evidence type="ECO:0000256" key="1">
    <source>
        <dbReference type="SAM" id="MobiDB-lite"/>
    </source>
</evidence>
<dbReference type="InterPro" id="IPR032397">
    <property type="entry name" value="RHD_dimer"/>
</dbReference>
<dbReference type="PROSITE" id="PS01204">
    <property type="entry name" value="REL_1"/>
    <property type="match status" value="1"/>
</dbReference>
<organism evidence="3 4">
    <name type="scientific">Zootermopsis nevadensis</name>
    <name type="common">Dampwood termite</name>
    <dbReference type="NCBI Taxonomy" id="136037"/>
    <lineage>
        <taxon>Eukaryota</taxon>
        <taxon>Metazoa</taxon>
        <taxon>Ecdysozoa</taxon>
        <taxon>Arthropoda</taxon>
        <taxon>Hexapoda</taxon>
        <taxon>Insecta</taxon>
        <taxon>Pterygota</taxon>
        <taxon>Neoptera</taxon>
        <taxon>Polyneoptera</taxon>
        <taxon>Dictyoptera</taxon>
        <taxon>Blattodea</taxon>
        <taxon>Blattoidea</taxon>
        <taxon>Termitoidae</taxon>
        <taxon>Termopsidae</taxon>
        <taxon>Zootermopsis</taxon>
    </lineage>
</organism>
<dbReference type="FunCoup" id="A0A067RJ62">
    <property type="interactions" value="80"/>
</dbReference>
<dbReference type="CDD" id="cd07887">
    <property type="entry name" value="RHD-n_Dorsal_Dif"/>
    <property type="match status" value="1"/>
</dbReference>
<dbReference type="GO" id="GO:0005654">
    <property type="term" value="C:nucleoplasm"/>
    <property type="evidence" value="ECO:0007669"/>
    <property type="project" value="UniProtKB-ARBA"/>
</dbReference>
<gene>
    <name evidence="3" type="ORF">L798_11048</name>
</gene>
<dbReference type="PANTHER" id="PTHR24169">
    <property type="entry name" value="NUCLEAR FACTOR NF-KAPPA-B PROTEIN"/>
    <property type="match status" value="1"/>
</dbReference>
<dbReference type="eggNOG" id="ENOG502QQS6">
    <property type="taxonomic scope" value="Eukaryota"/>
</dbReference>
<feature type="domain" description="RHD" evidence="2">
    <location>
        <begin position="44"/>
        <end position="223"/>
    </location>
</feature>
<dbReference type="SUPFAM" id="SSF81296">
    <property type="entry name" value="E set domains"/>
    <property type="match status" value="1"/>
</dbReference>
<dbReference type="InterPro" id="IPR033926">
    <property type="entry name" value="IPT_NFkappaB"/>
</dbReference>
<dbReference type="Pfam" id="PF00554">
    <property type="entry name" value="RHD_DNA_bind"/>
    <property type="match status" value="1"/>
</dbReference>
<dbReference type="PANTHER" id="PTHR24169:SF25">
    <property type="entry name" value="DORSAL-RELATED IMMUNITY FACTOR DIF-RELATED"/>
    <property type="match status" value="1"/>
</dbReference>
<keyword evidence="4" id="KW-1185">Reference proteome</keyword>
<dbReference type="GO" id="GO:0045087">
    <property type="term" value="P:innate immune response"/>
    <property type="evidence" value="ECO:0007669"/>
    <property type="project" value="TreeGrafter"/>
</dbReference>
<dbReference type="GO" id="GO:0033554">
    <property type="term" value="P:cellular response to stress"/>
    <property type="evidence" value="ECO:0007669"/>
    <property type="project" value="TreeGrafter"/>
</dbReference>
<sequence>MAHGLSGQDSLNISDVIEVIQTTDPGFADVSTLFSETDMESSRKKSVYVKITEQPASKALRFRYECEGRSAGSIPGVNSTPENKTFPTIQIVGYKGPAVVVVSCVTKDTPYRAHPHNLVGKEGCKKGICTTRINNEAMAVSFSNLGIQCVKKKDIEEALKLREEIRVDPFRSGFSHRNQPTSIDLNAVRLCFQVFLEDGERDKFTLPLAPVVSDPIYDKKAMSDLVICKLSDCSCTVAGGKEIILLCEKVTKEDIQLHFYEERDGNILWEGFGDFQPTHVHKQVAISFRTPRYKSLEVEAPIKVNIQLRRPSDGATSEPLPFEYLPLDSGRPAFWSLRKALGRKGNYSMFSSILASNTALLTGGPPRNGADITSSSWVRMIRPEQAISEASDGVELTKPVEHTIVVPPPSIHGASTFGVAQDLIDKSATVENEICNIKGNTTTATATATNNNVIMTDVIDIKDTRSSSYNYTAINKRNKAALGEMDTNANIQNEGERKNDRLASSDNEDVISQGETCRSLNELLSQVAELDEIYSDTRARMLNQGVAETTAQERLSPELDSSHSPQVIDMDVEDLYDDDNQTYSSLQLAMKNPIELIDLASGRYEDVIPQGLSNQNNKRDISSSASLVPESPNSKLPPLPPKRIRKSPPTPPARPDHPIFPQEPASKHAPDKNLPPTPDGTVAKQPKPSLFQKLFSKKPKPSDKKELALAPRAASMCGEGSVGNVSAAVSLRRGSEPVQQLSAPPQVQAELTEAEHYALYTDVAPHATVSEFDEMSFYYSPVEGGSIVIPADSAVSRGRDIFT</sequence>
<proteinExistence type="predicted"/>
<evidence type="ECO:0000313" key="4">
    <source>
        <dbReference type="Proteomes" id="UP000027135"/>
    </source>
</evidence>
<reference evidence="3 4" key="1">
    <citation type="journal article" date="2014" name="Nat. Commun.">
        <title>Molecular traces of alternative social organization in a termite genome.</title>
        <authorList>
            <person name="Terrapon N."/>
            <person name="Li C."/>
            <person name="Robertson H.M."/>
            <person name="Ji L."/>
            <person name="Meng X."/>
            <person name="Booth W."/>
            <person name="Chen Z."/>
            <person name="Childers C.P."/>
            <person name="Glastad K.M."/>
            <person name="Gokhale K."/>
            <person name="Gowin J."/>
            <person name="Gronenberg W."/>
            <person name="Hermansen R.A."/>
            <person name="Hu H."/>
            <person name="Hunt B.G."/>
            <person name="Huylmans A.K."/>
            <person name="Khalil S.M."/>
            <person name="Mitchell R.D."/>
            <person name="Munoz-Torres M.C."/>
            <person name="Mustard J.A."/>
            <person name="Pan H."/>
            <person name="Reese J.T."/>
            <person name="Scharf M.E."/>
            <person name="Sun F."/>
            <person name="Vogel H."/>
            <person name="Xiao J."/>
            <person name="Yang W."/>
            <person name="Yang Z."/>
            <person name="Yang Z."/>
            <person name="Zhou J."/>
            <person name="Zhu J."/>
            <person name="Brent C.S."/>
            <person name="Elsik C.G."/>
            <person name="Goodisman M.A."/>
            <person name="Liberles D.A."/>
            <person name="Roe R.M."/>
            <person name="Vargo E.L."/>
            <person name="Vilcinskas A."/>
            <person name="Wang J."/>
            <person name="Bornberg-Bauer E."/>
            <person name="Korb J."/>
            <person name="Zhang G."/>
            <person name="Liebig J."/>
        </authorList>
    </citation>
    <scope>NUCLEOTIDE SEQUENCE [LARGE SCALE GENOMIC DNA]</scope>
    <source>
        <tissue evidence="3">Whole organism</tissue>
    </source>
</reference>
<dbReference type="Gene3D" id="2.60.40.340">
    <property type="entry name" value="Rel homology domain (RHD), DNA-binding domain"/>
    <property type="match status" value="1"/>
</dbReference>
<dbReference type="GO" id="GO:0001228">
    <property type="term" value="F:DNA-binding transcription activator activity, RNA polymerase II-specific"/>
    <property type="evidence" value="ECO:0007669"/>
    <property type="project" value="UniProtKB-ARBA"/>
</dbReference>
<dbReference type="Proteomes" id="UP000027135">
    <property type="component" value="Unassembled WGS sequence"/>
</dbReference>
<dbReference type="SUPFAM" id="SSF49417">
    <property type="entry name" value="p53-like transcription factors"/>
    <property type="match status" value="1"/>
</dbReference>
<dbReference type="STRING" id="136037.A0A067RJ62"/>
<dbReference type="InterPro" id="IPR008967">
    <property type="entry name" value="p53-like_TF_DNA-bd_sf"/>
</dbReference>
<dbReference type="InterPro" id="IPR000451">
    <property type="entry name" value="NFkB/Dor"/>
</dbReference>
<name>A0A067RJ62_ZOONE</name>
<dbReference type="GO" id="GO:0000978">
    <property type="term" value="F:RNA polymerase II cis-regulatory region sequence-specific DNA binding"/>
    <property type="evidence" value="ECO:0007669"/>
    <property type="project" value="TreeGrafter"/>
</dbReference>
<dbReference type="GO" id="GO:0035206">
    <property type="term" value="P:regulation of hemocyte proliferation"/>
    <property type="evidence" value="ECO:0007669"/>
    <property type="project" value="UniProtKB-ARBA"/>
</dbReference>
<dbReference type="CDD" id="cd01177">
    <property type="entry name" value="IPT_NFkappaB"/>
    <property type="match status" value="1"/>
</dbReference>
<dbReference type="GO" id="GO:0005737">
    <property type="term" value="C:cytoplasm"/>
    <property type="evidence" value="ECO:0007669"/>
    <property type="project" value="InterPro"/>
</dbReference>
<dbReference type="InterPro" id="IPR014756">
    <property type="entry name" value="Ig_E-set"/>
</dbReference>
<feature type="region of interest" description="Disordered" evidence="1">
    <location>
        <begin position="610"/>
        <end position="687"/>
    </location>
</feature>
<accession>A0A067RJ62</accession>
<dbReference type="Gene3D" id="2.60.40.10">
    <property type="entry name" value="Immunoglobulins"/>
    <property type="match status" value="1"/>
</dbReference>
<dbReference type="OMA" id="DWFDYSE"/>
<dbReference type="GO" id="GO:0034097">
    <property type="term" value="P:response to cytokine"/>
    <property type="evidence" value="ECO:0007669"/>
    <property type="project" value="TreeGrafter"/>
</dbReference>
<dbReference type="GO" id="GO:0038061">
    <property type="term" value="P:non-canonical NF-kappaB signal transduction"/>
    <property type="evidence" value="ECO:0007669"/>
    <property type="project" value="TreeGrafter"/>
</dbReference>
<dbReference type="PROSITE" id="PS50254">
    <property type="entry name" value="REL_2"/>
    <property type="match status" value="1"/>
</dbReference>
<evidence type="ECO:0000259" key="2">
    <source>
        <dbReference type="PROSITE" id="PS50254"/>
    </source>
</evidence>
<protein>
    <submittedName>
        <fullName evidence="3">Embryonic polarity protein dorsal</fullName>
    </submittedName>
</protein>
<dbReference type="InParanoid" id="A0A067RJ62"/>
<dbReference type="InterPro" id="IPR030492">
    <property type="entry name" value="RHD_CS"/>
</dbReference>
<dbReference type="InterPro" id="IPR011539">
    <property type="entry name" value="RHD_DNA_bind_dom"/>
</dbReference>
<dbReference type="FunFam" id="2.60.40.340:FF:000006">
    <property type="entry name" value="Dorsal isoform 1-B"/>
    <property type="match status" value="1"/>
</dbReference>
<dbReference type="GO" id="GO:0048935">
    <property type="term" value="P:peripheral nervous system neuron development"/>
    <property type="evidence" value="ECO:0007669"/>
    <property type="project" value="UniProtKB-ARBA"/>
</dbReference>
<dbReference type="FunFam" id="2.60.40.10:FF:000046">
    <property type="entry name" value="Nuclear factor NF-kappa-B p105 subunit"/>
    <property type="match status" value="1"/>
</dbReference>
<dbReference type="InterPro" id="IPR002909">
    <property type="entry name" value="IPT_dom"/>
</dbReference>
<dbReference type="EMBL" id="KK852442">
    <property type="protein sequence ID" value="KDR23857.1"/>
    <property type="molecule type" value="Genomic_DNA"/>
</dbReference>